<organism evidence="7 8">
    <name type="scientific">Oryza rufipogon</name>
    <name type="common">Brownbeard rice</name>
    <name type="synonym">Asian wild rice</name>
    <dbReference type="NCBI Taxonomy" id="4529"/>
    <lineage>
        <taxon>Eukaryota</taxon>
        <taxon>Viridiplantae</taxon>
        <taxon>Streptophyta</taxon>
        <taxon>Embryophyta</taxon>
        <taxon>Tracheophyta</taxon>
        <taxon>Spermatophyta</taxon>
        <taxon>Magnoliopsida</taxon>
        <taxon>Liliopsida</taxon>
        <taxon>Poales</taxon>
        <taxon>Poaceae</taxon>
        <taxon>BOP clade</taxon>
        <taxon>Oryzoideae</taxon>
        <taxon>Oryzeae</taxon>
        <taxon>Oryzinae</taxon>
        <taxon>Oryza</taxon>
    </lineage>
</organism>
<evidence type="ECO:0000256" key="3">
    <source>
        <dbReference type="ARBA" id="ARBA00022833"/>
    </source>
</evidence>
<dbReference type="SUPFAM" id="SSF57850">
    <property type="entry name" value="RING/U-box"/>
    <property type="match status" value="1"/>
</dbReference>
<dbReference type="Proteomes" id="UP000008022">
    <property type="component" value="Unassembled WGS sequence"/>
</dbReference>
<evidence type="ECO:0000256" key="5">
    <source>
        <dbReference type="SAM" id="MobiDB-lite"/>
    </source>
</evidence>
<feature type="compositionally biased region" description="Basic residues" evidence="5">
    <location>
        <begin position="84"/>
        <end position="103"/>
    </location>
</feature>
<dbReference type="InterPro" id="IPR017907">
    <property type="entry name" value="Znf_RING_CS"/>
</dbReference>
<name>A0A0E0Q6L3_ORYRU</name>
<keyword evidence="2 4" id="KW-0863">Zinc-finger</keyword>
<dbReference type="GO" id="GO:0008270">
    <property type="term" value="F:zinc ion binding"/>
    <property type="evidence" value="ECO:0007669"/>
    <property type="project" value="UniProtKB-KW"/>
</dbReference>
<evidence type="ECO:0000256" key="4">
    <source>
        <dbReference type="PROSITE-ProRule" id="PRU00175"/>
    </source>
</evidence>
<dbReference type="InterPro" id="IPR013083">
    <property type="entry name" value="Znf_RING/FYVE/PHD"/>
</dbReference>
<dbReference type="GO" id="GO:0061630">
    <property type="term" value="F:ubiquitin protein ligase activity"/>
    <property type="evidence" value="ECO:0007669"/>
    <property type="project" value="TreeGrafter"/>
</dbReference>
<evidence type="ECO:0000313" key="8">
    <source>
        <dbReference type="Proteomes" id="UP000008022"/>
    </source>
</evidence>
<protein>
    <recommendedName>
        <fullName evidence="6">RING-type domain-containing protein</fullName>
    </recommendedName>
</protein>
<dbReference type="Pfam" id="PF13639">
    <property type="entry name" value="zf-RING_2"/>
    <property type="match status" value="1"/>
</dbReference>
<keyword evidence="8" id="KW-1185">Reference proteome</keyword>
<dbReference type="PROSITE" id="PS50089">
    <property type="entry name" value="ZF_RING_2"/>
    <property type="match status" value="1"/>
</dbReference>
<keyword evidence="3" id="KW-0862">Zinc</keyword>
<evidence type="ECO:0000256" key="2">
    <source>
        <dbReference type="ARBA" id="ARBA00022771"/>
    </source>
</evidence>
<dbReference type="OMA" id="PEREDEC"/>
<proteinExistence type="predicted"/>
<dbReference type="STRING" id="4529.A0A0E0Q6L3"/>
<accession>A0A0E0Q6L3</accession>
<dbReference type="InterPro" id="IPR001841">
    <property type="entry name" value="Znf_RING"/>
</dbReference>
<feature type="region of interest" description="Disordered" evidence="5">
    <location>
        <begin position="72"/>
        <end position="109"/>
    </location>
</feature>
<dbReference type="Gene3D" id="3.30.40.10">
    <property type="entry name" value="Zinc/RING finger domain, C3HC4 (zinc finger)"/>
    <property type="match status" value="1"/>
</dbReference>
<dbReference type="PANTHER" id="PTHR15315:SF115">
    <property type="entry name" value="OS07G0275300 PROTEIN"/>
    <property type="match status" value="1"/>
</dbReference>
<dbReference type="GO" id="GO:0016567">
    <property type="term" value="P:protein ubiquitination"/>
    <property type="evidence" value="ECO:0007669"/>
    <property type="project" value="TreeGrafter"/>
</dbReference>
<dbReference type="EnsemblPlants" id="ORUFI07G10100.1">
    <property type="protein sequence ID" value="ORUFI07G10100.1"/>
    <property type="gene ID" value="ORUFI07G10100"/>
</dbReference>
<evidence type="ECO:0000256" key="1">
    <source>
        <dbReference type="ARBA" id="ARBA00022723"/>
    </source>
</evidence>
<dbReference type="Gramene" id="ORUFI07G10100.1">
    <property type="protein sequence ID" value="ORUFI07G10100.1"/>
    <property type="gene ID" value="ORUFI07G10100"/>
</dbReference>
<dbReference type="PANTHER" id="PTHR15315">
    <property type="entry name" value="RING FINGER PROTEIN 41, 151"/>
    <property type="match status" value="1"/>
</dbReference>
<evidence type="ECO:0000259" key="6">
    <source>
        <dbReference type="PROSITE" id="PS50089"/>
    </source>
</evidence>
<dbReference type="AlphaFoldDB" id="A0A0E0Q6L3"/>
<sequence>MDLVFGLAHNLGFKEKIWSCNPKRSPPLLHRPFRLHKLLPSFLRLPPSPLPPFHSIPFLSFLSPPPRAIKAPELSPSSLGGDWKKRRSSARGPKNRVRRRRRMPERSELGRQLPLRGPLKALEADIHHANTMANAIQRNYGGACVQMRLSCSSLAPFFLYLIQWLDCGCCYALPSYLGLFHILICKVYADGDSSVSTYERRASLREFYAIIYPILQQLEGSLIERDLKGKGRCKDIVSRKRLEDWRKLCNKDVEREDECGICMETCTKMVLPNCSHAMCIKCYRDWYRRSESCPFCRGSLKRIRSRDLWVLTNYNDVVDPVTLERENVRHFYSYIDSLPLILPDNIFFFYYDYLL</sequence>
<reference evidence="8" key="1">
    <citation type="submission" date="2013-06" db="EMBL/GenBank/DDBJ databases">
        <authorList>
            <person name="Zhao Q."/>
        </authorList>
    </citation>
    <scope>NUCLEOTIDE SEQUENCE</scope>
    <source>
        <strain evidence="8">cv. W1943</strain>
    </source>
</reference>
<dbReference type="SMART" id="SM00184">
    <property type="entry name" value="RING"/>
    <property type="match status" value="1"/>
</dbReference>
<evidence type="ECO:0000313" key="7">
    <source>
        <dbReference type="EnsemblPlants" id="ORUFI07G10100.1"/>
    </source>
</evidence>
<feature type="domain" description="RING-type" evidence="6">
    <location>
        <begin position="259"/>
        <end position="297"/>
    </location>
</feature>
<dbReference type="eggNOG" id="KOG1039">
    <property type="taxonomic scope" value="Eukaryota"/>
</dbReference>
<dbReference type="PROSITE" id="PS00518">
    <property type="entry name" value="ZF_RING_1"/>
    <property type="match status" value="1"/>
</dbReference>
<keyword evidence="1" id="KW-0479">Metal-binding</keyword>
<reference evidence="7" key="2">
    <citation type="submission" date="2015-06" db="UniProtKB">
        <authorList>
            <consortium name="EnsemblPlants"/>
        </authorList>
    </citation>
    <scope>IDENTIFICATION</scope>
</reference>
<dbReference type="HOGENOM" id="CLU_059830_0_0_1"/>